<name>A0AAI8CM90_FERIS</name>
<reference evidence="1 2" key="1">
    <citation type="journal article" date="2015" name="Stand. Genomic Sci.">
        <title>Genome sequence of a native-feather degrading extremely thermophilic Eubacterium, Fervidobacterium islandicum AW-1.</title>
        <authorList>
            <person name="Lee Y.J."/>
            <person name="Jeong H."/>
            <person name="Park G.S."/>
            <person name="Kwak Y."/>
            <person name="Lee S.J."/>
            <person name="Lee S.J."/>
            <person name="Park M.K."/>
            <person name="Kim J.Y."/>
            <person name="Kang H.K."/>
            <person name="Shin J.H."/>
            <person name="Lee D.W."/>
        </authorList>
    </citation>
    <scope>NUCLEOTIDE SEQUENCE [LARGE SCALE GENOMIC DNA]</scope>
    <source>
        <strain evidence="1 2">AW-1</strain>
    </source>
</reference>
<evidence type="ECO:0000313" key="1">
    <source>
        <dbReference type="EMBL" id="AMW32961.1"/>
    </source>
</evidence>
<sequence>MEYEYYLCEISHKNGAVRIAIQGDLVLGVSDIAFPAPEEIGVFGFALHDGYLYPVVTHSNLQEPVFKYYLILKEFAFGVTRIVQKTQAVPIPLSPDIPTDKSEDFKRLTEYTGVIVLETDNGKQELFYVYNTFYISLPKTARIVKQEIAETKSERHFGELRKKYIVIGNKFALPLENVLTILSADIVTPFKTEQWDGFIDYERTIPVRNMDEGRAGKFVVVTQSVGYRTSKVGITEGKVLTKETADEKYLETPDGIFKIIE</sequence>
<dbReference type="KEGG" id="fia:NA23_06645"/>
<evidence type="ECO:0000313" key="2">
    <source>
        <dbReference type="Proteomes" id="UP000093740"/>
    </source>
</evidence>
<organism evidence="1 2">
    <name type="scientific">Fervidobacterium islandicum</name>
    <dbReference type="NCBI Taxonomy" id="2423"/>
    <lineage>
        <taxon>Bacteria</taxon>
        <taxon>Thermotogati</taxon>
        <taxon>Thermotogota</taxon>
        <taxon>Thermotogae</taxon>
        <taxon>Thermotogales</taxon>
        <taxon>Fervidobacteriaceae</taxon>
        <taxon>Fervidobacterium</taxon>
    </lineage>
</organism>
<dbReference type="RefSeq" id="WP_033191960.1">
    <property type="nucleotide sequence ID" value="NZ_CP014334.2"/>
</dbReference>
<dbReference type="Proteomes" id="UP000093740">
    <property type="component" value="Chromosome"/>
</dbReference>
<keyword evidence="2" id="KW-1185">Reference proteome</keyword>
<proteinExistence type="predicted"/>
<dbReference type="AlphaFoldDB" id="A0AAI8CM90"/>
<gene>
    <name evidence="1" type="ORF">NA23_06645</name>
</gene>
<accession>A0AAI8CM90</accession>
<dbReference type="EMBL" id="CP014334">
    <property type="protein sequence ID" value="AMW32961.1"/>
    <property type="molecule type" value="Genomic_DNA"/>
</dbReference>
<protein>
    <submittedName>
        <fullName evidence="1">Uncharacterized protein</fullName>
    </submittedName>
</protein>